<dbReference type="EMBL" id="AGNL01035222">
    <property type="protein sequence ID" value="EJK54823.1"/>
    <property type="molecule type" value="Genomic_DNA"/>
</dbReference>
<keyword evidence="2" id="KW-1185">Reference proteome</keyword>
<organism evidence="1 2">
    <name type="scientific">Thalassiosira oceanica</name>
    <name type="common">Marine diatom</name>
    <dbReference type="NCBI Taxonomy" id="159749"/>
    <lineage>
        <taxon>Eukaryota</taxon>
        <taxon>Sar</taxon>
        <taxon>Stramenopiles</taxon>
        <taxon>Ochrophyta</taxon>
        <taxon>Bacillariophyta</taxon>
        <taxon>Coscinodiscophyceae</taxon>
        <taxon>Thalassiosirophycidae</taxon>
        <taxon>Thalassiosirales</taxon>
        <taxon>Thalassiosiraceae</taxon>
        <taxon>Thalassiosira</taxon>
    </lineage>
</organism>
<reference evidence="1 2" key="1">
    <citation type="journal article" date="2012" name="Genome Biol.">
        <title>Genome and low-iron response of an oceanic diatom adapted to chronic iron limitation.</title>
        <authorList>
            <person name="Lommer M."/>
            <person name="Specht M."/>
            <person name="Roy A.S."/>
            <person name="Kraemer L."/>
            <person name="Andreson R."/>
            <person name="Gutowska M.A."/>
            <person name="Wolf J."/>
            <person name="Bergner S.V."/>
            <person name="Schilhabel M.B."/>
            <person name="Klostermeier U.C."/>
            <person name="Beiko R.G."/>
            <person name="Rosenstiel P."/>
            <person name="Hippler M."/>
            <person name="Laroche J."/>
        </authorList>
    </citation>
    <scope>NUCLEOTIDE SEQUENCE [LARGE SCALE GENOMIC DNA]</scope>
    <source>
        <strain evidence="1 2">CCMP1005</strain>
    </source>
</reference>
<comment type="caution">
    <text evidence="1">The sequence shown here is derived from an EMBL/GenBank/DDBJ whole genome shotgun (WGS) entry which is preliminary data.</text>
</comment>
<protein>
    <submittedName>
        <fullName evidence="1">Uncharacterized protein</fullName>
    </submittedName>
</protein>
<proteinExistence type="predicted"/>
<accession>K0RM71</accession>
<gene>
    <name evidence="1" type="ORF">THAOC_25516</name>
</gene>
<dbReference type="AlphaFoldDB" id="K0RM71"/>
<sequence>MKLDPTVMRTMNKQDFRVLAAVETGIEGRLACSGGTRYFHCESTPC</sequence>
<dbReference type="InterPro" id="IPR036388">
    <property type="entry name" value="WH-like_DNA-bd_sf"/>
</dbReference>
<evidence type="ECO:0000313" key="2">
    <source>
        <dbReference type="Proteomes" id="UP000266841"/>
    </source>
</evidence>
<evidence type="ECO:0000313" key="1">
    <source>
        <dbReference type="EMBL" id="EJK54823.1"/>
    </source>
</evidence>
<dbReference type="Proteomes" id="UP000266841">
    <property type="component" value="Unassembled WGS sequence"/>
</dbReference>
<dbReference type="Gene3D" id="1.10.10.10">
    <property type="entry name" value="Winged helix-like DNA-binding domain superfamily/Winged helix DNA-binding domain"/>
    <property type="match status" value="1"/>
</dbReference>
<name>K0RM71_THAOC</name>
<feature type="non-terminal residue" evidence="1">
    <location>
        <position position="46"/>
    </location>
</feature>